<evidence type="ECO:0000256" key="12">
    <source>
        <dbReference type="ARBA" id="ARBA00022958"/>
    </source>
</evidence>
<evidence type="ECO:0000256" key="11">
    <source>
        <dbReference type="ARBA" id="ARBA00022840"/>
    </source>
</evidence>
<dbReference type="CDD" id="cd24015">
    <property type="entry name" value="ASKHA_NBD_PanK-III"/>
    <property type="match status" value="1"/>
</dbReference>
<dbReference type="NCBIfam" id="NF009853">
    <property type="entry name" value="PRK13320.1-5"/>
    <property type="match status" value="1"/>
</dbReference>
<evidence type="ECO:0000256" key="5">
    <source>
        <dbReference type="ARBA" id="ARBA00011738"/>
    </source>
</evidence>
<dbReference type="SUPFAM" id="SSF53067">
    <property type="entry name" value="Actin-like ATPase domain"/>
    <property type="match status" value="2"/>
</dbReference>
<evidence type="ECO:0000256" key="13">
    <source>
        <dbReference type="ARBA" id="ARBA00022993"/>
    </source>
</evidence>
<keyword evidence="13 16" id="KW-0173">Coenzyme A biosynthesis</keyword>
<keyword evidence="18" id="KW-1185">Reference proteome</keyword>
<reference evidence="17 18" key="1">
    <citation type="submission" date="2018-10" db="EMBL/GenBank/DDBJ databases">
        <title>Genomic Encyclopedia of Archaeal and Bacterial Type Strains, Phase II (KMG-II): from individual species to whole genera.</title>
        <authorList>
            <person name="Goeker M."/>
        </authorList>
    </citation>
    <scope>NUCLEOTIDE SEQUENCE [LARGE SCALE GENOMIC DNA]</scope>
    <source>
        <strain evidence="17 18">DSM 19839</strain>
    </source>
</reference>
<feature type="binding site" evidence="16">
    <location>
        <begin position="6"/>
        <end position="13"/>
    </location>
    <ligand>
        <name>ATP</name>
        <dbReference type="ChEBI" id="CHEBI:30616"/>
    </ligand>
</feature>
<dbReference type="GO" id="GO:0005737">
    <property type="term" value="C:cytoplasm"/>
    <property type="evidence" value="ECO:0007669"/>
    <property type="project" value="UniProtKB-SubCell"/>
</dbReference>
<dbReference type="Pfam" id="PF03309">
    <property type="entry name" value="Pan_kinase"/>
    <property type="match status" value="1"/>
</dbReference>
<evidence type="ECO:0000256" key="8">
    <source>
        <dbReference type="ARBA" id="ARBA00022679"/>
    </source>
</evidence>
<feature type="active site" description="Proton acceptor" evidence="16">
    <location>
        <position position="96"/>
    </location>
</feature>
<evidence type="ECO:0000256" key="2">
    <source>
        <dbReference type="ARBA" id="ARBA00001958"/>
    </source>
</evidence>
<dbReference type="UniPathway" id="UPA00241">
    <property type="reaction ID" value="UER00352"/>
</dbReference>
<feature type="binding site" evidence="16">
    <location>
        <begin position="94"/>
        <end position="97"/>
    </location>
    <ligand>
        <name>substrate</name>
    </ligand>
</feature>
<dbReference type="NCBIfam" id="TIGR00671">
    <property type="entry name" value="baf"/>
    <property type="match status" value="1"/>
</dbReference>
<name>A0A495PXI8_9FLAO</name>
<dbReference type="InterPro" id="IPR004619">
    <property type="entry name" value="Type_III_PanK"/>
</dbReference>
<comment type="subcellular location">
    <subcellularLocation>
        <location evidence="3 16">Cytoplasm</location>
    </subcellularLocation>
</comment>
<evidence type="ECO:0000256" key="7">
    <source>
        <dbReference type="ARBA" id="ARBA00022490"/>
    </source>
</evidence>
<dbReference type="AlphaFoldDB" id="A0A495PXI8"/>
<comment type="similarity">
    <text evidence="14 16">Belongs to the type III pantothenate kinase family.</text>
</comment>
<evidence type="ECO:0000256" key="3">
    <source>
        <dbReference type="ARBA" id="ARBA00004496"/>
    </source>
</evidence>
<evidence type="ECO:0000256" key="10">
    <source>
        <dbReference type="ARBA" id="ARBA00022777"/>
    </source>
</evidence>
<comment type="caution">
    <text evidence="17">The sequence shown here is derived from an EMBL/GenBank/DDBJ whole genome shotgun (WGS) entry which is preliminary data.</text>
</comment>
<dbReference type="GO" id="GO:0046872">
    <property type="term" value="F:metal ion binding"/>
    <property type="evidence" value="ECO:0007669"/>
    <property type="project" value="UniProtKB-KW"/>
</dbReference>
<comment type="subunit">
    <text evidence="5 16">Homodimer.</text>
</comment>
<evidence type="ECO:0000256" key="16">
    <source>
        <dbReference type="HAMAP-Rule" id="MF_01274"/>
    </source>
</evidence>
<dbReference type="GO" id="GO:0005524">
    <property type="term" value="F:ATP binding"/>
    <property type="evidence" value="ECO:0007669"/>
    <property type="project" value="UniProtKB-UniRule"/>
</dbReference>
<comment type="function">
    <text evidence="16">Catalyzes the phosphorylation of pantothenate (Pan), the first step in CoA biosynthesis.</text>
</comment>
<dbReference type="GO" id="GO:0015937">
    <property type="term" value="P:coenzyme A biosynthetic process"/>
    <property type="evidence" value="ECO:0007669"/>
    <property type="project" value="UniProtKB-UniRule"/>
</dbReference>
<comment type="catalytic activity">
    <reaction evidence="1 16">
        <text>(R)-pantothenate + ATP = (R)-4'-phosphopantothenate + ADP + H(+)</text>
        <dbReference type="Rhea" id="RHEA:16373"/>
        <dbReference type="ChEBI" id="CHEBI:10986"/>
        <dbReference type="ChEBI" id="CHEBI:15378"/>
        <dbReference type="ChEBI" id="CHEBI:29032"/>
        <dbReference type="ChEBI" id="CHEBI:30616"/>
        <dbReference type="ChEBI" id="CHEBI:456216"/>
        <dbReference type="EC" id="2.7.1.33"/>
    </reaction>
</comment>
<keyword evidence="8 16" id="KW-0808">Transferase</keyword>
<feature type="binding site" evidence="16">
    <location>
        <position position="87"/>
    </location>
    <ligand>
        <name>substrate</name>
    </ligand>
</feature>
<organism evidence="17 18">
    <name type="scientific">Gillisia mitskevichiae</name>
    <dbReference type="NCBI Taxonomy" id="270921"/>
    <lineage>
        <taxon>Bacteria</taxon>
        <taxon>Pseudomonadati</taxon>
        <taxon>Bacteroidota</taxon>
        <taxon>Flavobacteriia</taxon>
        <taxon>Flavobacteriales</taxon>
        <taxon>Flavobacteriaceae</taxon>
        <taxon>Gillisia</taxon>
    </lineage>
</organism>
<comment type="pathway">
    <text evidence="4 16">Cofactor biosynthesis; coenzyme A biosynthesis; CoA from (R)-pantothenate: step 1/5.</text>
</comment>
<proteinExistence type="inferred from homology"/>
<feature type="binding site" evidence="16">
    <location>
        <position position="120"/>
    </location>
    <ligand>
        <name>ATP</name>
        <dbReference type="ChEBI" id="CHEBI:30616"/>
    </ligand>
</feature>
<feature type="binding site" evidence="16">
    <location>
        <position position="172"/>
    </location>
    <ligand>
        <name>substrate</name>
    </ligand>
</feature>
<keyword evidence="10 16" id="KW-0418">Kinase</keyword>
<feature type="binding site" evidence="16">
    <location>
        <position position="117"/>
    </location>
    <ligand>
        <name>K(+)</name>
        <dbReference type="ChEBI" id="CHEBI:29103"/>
    </ligand>
</feature>
<dbReference type="GO" id="GO:0004594">
    <property type="term" value="F:pantothenate kinase activity"/>
    <property type="evidence" value="ECO:0007669"/>
    <property type="project" value="UniProtKB-UniRule"/>
</dbReference>
<dbReference type="PANTHER" id="PTHR34265:SF1">
    <property type="entry name" value="TYPE III PANTOTHENATE KINASE"/>
    <property type="match status" value="1"/>
</dbReference>
<dbReference type="InterPro" id="IPR043129">
    <property type="entry name" value="ATPase_NBD"/>
</dbReference>
<evidence type="ECO:0000256" key="4">
    <source>
        <dbReference type="ARBA" id="ARBA00005225"/>
    </source>
</evidence>
<evidence type="ECO:0000256" key="15">
    <source>
        <dbReference type="ARBA" id="ARBA00040883"/>
    </source>
</evidence>
<dbReference type="HAMAP" id="MF_01274">
    <property type="entry name" value="Pantothen_kinase_3"/>
    <property type="match status" value="1"/>
</dbReference>
<keyword evidence="7 16" id="KW-0963">Cytoplasm</keyword>
<protein>
    <recommendedName>
        <fullName evidence="15 16">Type III pantothenate kinase</fullName>
        <ecNumber evidence="6 16">2.7.1.33</ecNumber>
    </recommendedName>
    <alternativeName>
        <fullName evidence="16">PanK-III</fullName>
    </alternativeName>
    <alternativeName>
        <fullName evidence="16">Pantothenic acid kinase</fullName>
    </alternativeName>
</protein>
<gene>
    <name evidence="16" type="primary">coaX</name>
    <name evidence="17" type="ORF">BC962_0056</name>
</gene>
<dbReference type="RefSeq" id="WP_121343939.1">
    <property type="nucleotide sequence ID" value="NZ_RBLG01000001.1"/>
</dbReference>
<evidence type="ECO:0000313" key="17">
    <source>
        <dbReference type="EMBL" id="RKS55101.1"/>
    </source>
</evidence>
<dbReference type="EC" id="2.7.1.33" evidence="6 16"/>
<dbReference type="OrthoDB" id="9804707at2"/>
<evidence type="ECO:0000256" key="1">
    <source>
        <dbReference type="ARBA" id="ARBA00001206"/>
    </source>
</evidence>
<dbReference type="Gene3D" id="3.30.420.40">
    <property type="match status" value="2"/>
</dbReference>
<evidence type="ECO:0000256" key="9">
    <source>
        <dbReference type="ARBA" id="ARBA00022741"/>
    </source>
</evidence>
<sequence>MNLVIDIGNTLVKMAVFQGNVLIQKKTSLKQNFFKNLEELDLSFPNIGHVLVSSVSKTPSKWLQKLQEDYKMIVLDKELPQVFLNLYASPKTLGNDRIALVSAASKIYPSQNVLVIDVGTCITFDLKTSENEYLGGAISPGLQMRYQAMNTFTENLPLLEPEEGVNLIGNTTIKSMQSGVINGITSEIDGVISMYSTQFKDLTIILTGGDSQFLCKRLKNSIFANSNFLLEGLNYILEFNKSQ</sequence>
<accession>A0A495PXI8</accession>
<comment type="cofactor">
    <cofactor evidence="2">
        <name>K(+)</name>
        <dbReference type="ChEBI" id="CHEBI:29103"/>
    </cofactor>
</comment>
<keyword evidence="9 16" id="KW-0547">Nucleotide-binding</keyword>
<dbReference type="PANTHER" id="PTHR34265">
    <property type="entry name" value="TYPE III PANTOTHENATE KINASE"/>
    <property type="match status" value="1"/>
</dbReference>
<comment type="cofactor">
    <cofactor evidence="16">
        <name>NH4(+)</name>
        <dbReference type="ChEBI" id="CHEBI:28938"/>
    </cofactor>
    <cofactor evidence="16">
        <name>K(+)</name>
        <dbReference type="ChEBI" id="CHEBI:29103"/>
    </cofactor>
    <text evidence="16">A monovalent cation. Ammonium or potassium.</text>
</comment>
<evidence type="ECO:0000313" key="18">
    <source>
        <dbReference type="Proteomes" id="UP000276282"/>
    </source>
</evidence>
<evidence type="ECO:0000256" key="14">
    <source>
        <dbReference type="ARBA" id="ARBA00038036"/>
    </source>
</evidence>
<keyword evidence="11 16" id="KW-0067">ATP-binding</keyword>
<evidence type="ECO:0000256" key="6">
    <source>
        <dbReference type="ARBA" id="ARBA00012102"/>
    </source>
</evidence>
<keyword evidence="12 16" id="KW-0630">Potassium</keyword>
<dbReference type="Proteomes" id="UP000276282">
    <property type="component" value="Unassembled WGS sequence"/>
</dbReference>
<keyword evidence="16" id="KW-0479">Metal-binding</keyword>
<dbReference type="EMBL" id="RBLG01000001">
    <property type="protein sequence ID" value="RKS55101.1"/>
    <property type="molecule type" value="Genomic_DNA"/>
</dbReference>